<evidence type="ECO:0000313" key="1">
    <source>
        <dbReference type="EMBL" id="GBN78547.1"/>
    </source>
</evidence>
<dbReference type="PANTHER" id="PTHR46409">
    <property type="entry name" value="HTH PSQ-TYPE DOMAIN-CONTAINING PROTEIN"/>
    <property type="match status" value="1"/>
</dbReference>
<dbReference type="AlphaFoldDB" id="A0A4Y2RRW0"/>
<evidence type="ECO:0000313" key="2">
    <source>
        <dbReference type="Proteomes" id="UP000499080"/>
    </source>
</evidence>
<protein>
    <submittedName>
        <fullName evidence="1">Uncharacterized protein</fullName>
    </submittedName>
</protein>
<name>A0A4Y2RRW0_ARAVE</name>
<accession>A0A4Y2RRW0</accession>
<proteinExistence type="predicted"/>
<reference evidence="1 2" key="1">
    <citation type="journal article" date="2019" name="Sci. Rep.">
        <title>Orb-weaving spider Araneus ventricosus genome elucidates the spidroin gene catalogue.</title>
        <authorList>
            <person name="Kono N."/>
            <person name="Nakamura H."/>
            <person name="Ohtoshi R."/>
            <person name="Moran D.A.P."/>
            <person name="Shinohara A."/>
            <person name="Yoshida Y."/>
            <person name="Fujiwara M."/>
            <person name="Mori M."/>
            <person name="Tomita M."/>
            <person name="Arakawa K."/>
        </authorList>
    </citation>
    <scope>NUCLEOTIDE SEQUENCE [LARGE SCALE GENOMIC DNA]</scope>
</reference>
<sequence length="125" mass="14391">MLLTGLLLKDIHSSKYGSKHIFKVVQSTRHLLDDINDIDPAIERNAFFCHPENMLLATVIDERQNIRESGYRRILKTSTQNQKVKTFRIFKTPSINFDDTDYSQLTDWIKSSPPMMEGLTTESGS</sequence>
<dbReference type="PANTHER" id="PTHR46409:SF1">
    <property type="entry name" value="HTH PSQ-TYPE DOMAIN-CONTAINING PROTEIN"/>
    <property type="match status" value="1"/>
</dbReference>
<organism evidence="1 2">
    <name type="scientific">Araneus ventricosus</name>
    <name type="common">Orbweaver spider</name>
    <name type="synonym">Epeira ventricosa</name>
    <dbReference type="NCBI Taxonomy" id="182803"/>
    <lineage>
        <taxon>Eukaryota</taxon>
        <taxon>Metazoa</taxon>
        <taxon>Ecdysozoa</taxon>
        <taxon>Arthropoda</taxon>
        <taxon>Chelicerata</taxon>
        <taxon>Arachnida</taxon>
        <taxon>Araneae</taxon>
        <taxon>Araneomorphae</taxon>
        <taxon>Entelegynae</taxon>
        <taxon>Araneoidea</taxon>
        <taxon>Araneidae</taxon>
        <taxon>Araneus</taxon>
    </lineage>
</organism>
<gene>
    <name evidence="1" type="ORF">AVEN_161454_1</name>
</gene>
<dbReference type="EMBL" id="BGPR01018216">
    <property type="protein sequence ID" value="GBN78547.1"/>
    <property type="molecule type" value="Genomic_DNA"/>
</dbReference>
<dbReference type="Proteomes" id="UP000499080">
    <property type="component" value="Unassembled WGS sequence"/>
</dbReference>
<keyword evidence="2" id="KW-1185">Reference proteome</keyword>
<comment type="caution">
    <text evidence="1">The sequence shown here is derived from an EMBL/GenBank/DDBJ whole genome shotgun (WGS) entry which is preliminary data.</text>
</comment>